<evidence type="ECO:0000256" key="1">
    <source>
        <dbReference type="SAM" id="Phobius"/>
    </source>
</evidence>
<gene>
    <name evidence="2" type="ORF">EDB81DRAFT_198097</name>
</gene>
<evidence type="ECO:0000313" key="2">
    <source>
        <dbReference type="EMBL" id="KAH7171452.1"/>
    </source>
</evidence>
<sequence>MLKVDVWALRPVRCFVDTRLQGFQGFLGSLVSHLKWPSFPHNFRTLDGHSPSSTHQTATPLTFGLHAMPWFSWQVRLPIGFGNIRGEWRIPRHVLGPIIRTFISMMALSTGNVVFPIFNIGGTSASWVLFALNLIWLTVATTCVWTVGRFRLNTGAYDPTVRLSALTMTVGWCCIATINLAFMTTAICRCYQSNDLEYCALFGISNLEASNLLVKAISDTQWAPFLWAIMVLTMCATVVPSWDWTVQHRRIRERILLRLGPR</sequence>
<feature type="transmembrane region" description="Helical" evidence="1">
    <location>
        <begin position="98"/>
        <end position="118"/>
    </location>
</feature>
<protein>
    <submittedName>
        <fullName evidence="2">Uncharacterized protein</fullName>
    </submittedName>
</protein>
<keyword evidence="1" id="KW-0472">Membrane</keyword>
<dbReference type="Proteomes" id="UP000738349">
    <property type="component" value="Unassembled WGS sequence"/>
</dbReference>
<feature type="transmembrane region" description="Helical" evidence="1">
    <location>
        <begin position="160"/>
        <end position="182"/>
    </location>
</feature>
<dbReference type="EMBL" id="JAGMUV010000002">
    <property type="protein sequence ID" value="KAH7171452.1"/>
    <property type="molecule type" value="Genomic_DNA"/>
</dbReference>
<accession>A0A9P9JLZ1</accession>
<comment type="caution">
    <text evidence="2">The sequence shown here is derived from an EMBL/GenBank/DDBJ whole genome shotgun (WGS) entry which is preliminary data.</text>
</comment>
<organism evidence="2 3">
    <name type="scientific">Dactylonectria macrodidyma</name>
    <dbReference type="NCBI Taxonomy" id="307937"/>
    <lineage>
        <taxon>Eukaryota</taxon>
        <taxon>Fungi</taxon>
        <taxon>Dikarya</taxon>
        <taxon>Ascomycota</taxon>
        <taxon>Pezizomycotina</taxon>
        <taxon>Sordariomycetes</taxon>
        <taxon>Hypocreomycetidae</taxon>
        <taxon>Hypocreales</taxon>
        <taxon>Nectriaceae</taxon>
        <taxon>Dactylonectria</taxon>
    </lineage>
</organism>
<feature type="transmembrane region" description="Helical" evidence="1">
    <location>
        <begin position="222"/>
        <end position="242"/>
    </location>
</feature>
<keyword evidence="1" id="KW-1133">Transmembrane helix</keyword>
<feature type="transmembrane region" description="Helical" evidence="1">
    <location>
        <begin position="124"/>
        <end position="148"/>
    </location>
</feature>
<keyword evidence="1" id="KW-0812">Transmembrane</keyword>
<proteinExistence type="predicted"/>
<dbReference type="OrthoDB" id="5079971at2759"/>
<evidence type="ECO:0000313" key="3">
    <source>
        <dbReference type="Proteomes" id="UP000738349"/>
    </source>
</evidence>
<name>A0A9P9JLZ1_9HYPO</name>
<dbReference type="AlphaFoldDB" id="A0A9P9JLZ1"/>
<keyword evidence="3" id="KW-1185">Reference proteome</keyword>
<reference evidence="2" key="1">
    <citation type="journal article" date="2021" name="Nat. Commun.">
        <title>Genetic determinants of endophytism in the Arabidopsis root mycobiome.</title>
        <authorList>
            <person name="Mesny F."/>
            <person name="Miyauchi S."/>
            <person name="Thiergart T."/>
            <person name="Pickel B."/>
            <person name="Atanasova L."/>
            <person name="Karlsson M."/>
            <person name="Huettel B."/>
            <person name="Barry K.W."/>
            <person name="Haridas S."/>
            <person name="Chen C."/>
            <person name="Bauer D."/>
            <person name="Andreopoulos W."/>
            <person name="Pangilinan J."/>
            <person name="LaButti K."/>
            <person name="Riley R."/>
            <person name="Lipzen A."/>
            <person name="Clum A."/>
            <person name="Drula E."/>
            <person name="Henrissat B."/>
            <person name="Kohler A."/>
            <person name="Grigoriev I.V."/>
            <person name="Martin F.M."/>
            <person name="Hacquard S."/>
        </authorList>
    </citation>
    <scope>NUCLEOTIDE SEQUENCE</scope>
    <source>
        <strain evidence="2">MPI-CAGE-AT-0147</strain>
    </source>
</reference>